<feature type="region of interest" description="Disordered" evidence="1">
    <location>
        <begin position="55"/>
        <end position="155"/>
    </location>
</feature>
<evidence type="ECO:0000256" key="1">
    <source>
        <dbReference type="SAM" id="MobiDB-lite"/>
    </source>
</evidence>
<gene>
    <name evidence="2" type="ORF">Pcinc_002885</name>
</gene>
<proteinExistence type="predicted"/>
<evidence type="ECO:0000313" key="3">
    <source>
        <dbReference type="Proteomes" id="UP001286313"/>
    </source>
</evidence>
<dbReference type="EMBL" id="JAWQEG010000216">
    <property type="protein sequence ID" value="KAK3893330.1"/>
    <property type="molecule type" value="Genomic_DNA"/>
</dbReference>
<name>A0AAE1GK15_PETCI</name>
<organism evidence="2 3">
    <name type="scientific">Petrolisthes cinctipes</name>
    <name type="common">Flat porcelain crab</name>
    <dbReference type="NCBI Taxonomy" id="88211"/>
    <lineage>
        <taxon>Eukaryota</taxon>
        <taxon>Metazoa</taxon>
        <taxon>Ecdysozoa</taxon>
        <taxon>Arthropoda</taxon>
        <taxon>Crustacea</taxon>
        <taxon>Multicrustacea</taxon>
        <taxon>Malacostraca</taxon>
        <taxon>Eumalacostraca</taxon>
        <taxon>Eucarida</taxon>
        <taxon>Decapoda</taxon>
        <taxon>Pleocyemata</taxon>
        <taxon>Anomura</taxon>
        <taxon>Galatheoidea</taxon>
        <taxon>Porcellanidae</taxon>
        <taxon>Petrolisthes</taxon>
    </lineage>
</organism>
<protein>
    <submittedName>
        <fullName evidence="2">Uncharacterized protein</fullName>
    </submittedName>
</protein>
<comment type="caution">
    <text evidence="2">The sequence shown here is derived from an EMBL/GenBank/DDBJ whole genome shotgun (WGS) entry which is preliminary data.</text>
</comment>
<dbReference type="Proteomes" id="UP001286313">
    <property type="component" value="Unassembled WGS sequence"/>
</dbReference>
<reference evidence="2" key="1">
    <citation type="submission" date="2023-10" db="EMBL/GenBank/DDBJ databases">
        <title>Genome assemblies of two species of porcelain crab, Petrolisthes cinctipes and Petrolisthes manimaculis (Anomura: Porcellanidae).</title>
        <authorList>
            <person name="Angst P."/>
        </authorList>
    </citation>
    <scope>NUCLEOTIDE SEQUENCE</scope>
    <source>
        <strain evidence="2">PB745_01</strain>
        <tissue evidence="2">Gill</tissue>
    </source>
</reference>
<feature type="region of interest" description="Disordered" evidence="1">
    <location>
        <begin position="1"/>
        <end position="42"/>
    </location>
</feature>
<accession>A0AAE1GK15</accession>
<keyword evidence="3" id="KW-1185">Reference proteome</keyword>
<sequence length="209" mass="23321">MESPSSSDTDSEDKTEQSFVFKSRRNLPKHSTPVHSCDNEDDRTEACAMLSFSDSEFEPCNSPAPQDISDDSEESCIPPTPQKNMRYSVINPPTPQPQGISEDSGEPCNSPASQHISDDSEESCNFPTPQQEPAEDSDTGQQVAYYDSDDSDASHVDTQILVNVGYLETDTTLEADDEHSSDTDDEDTYENWCEKYNQLSDYYCKILNL</sequence>
<evidence type="ECO:0000313" key="2">
    <source>
        <dbReference type="EMBL" id="KAK3893330.1"/>
    </source>
</evidence>
<dbReference type="AlphaFoldDB" id="A0AAE1GK15"/>